<proteinExistence type="predicted"/>
<feature type="compositionally biased region" description="Acidic residues" evidence="1">
    <location>
        <begin position="106"/>
        <end position="132"/>
    </location>
</feature>
<gene>
    <name evidence="3" type="primary">Aste57867_18993</name>
    <name evidence="2" type="ORF">As57867_018929</name>
    <name evidence="3" type="ORF">ASTE57867_18993</name>
</gene>
<dbReference type="Gene3D" id="1.10.20.10">
    <property type="entry name" value="Histone, subunit A"/>
    <property type="match status" value="1"/>
</dbReference>
<dbReference type="AlphaFoldDB" id="A0A485LBG7"/>
<feature type="region of interest" description="Disordered" evidence="1">
    <location>
        <begin position="278"/>
        <end position="324"/>
    </location>
</feature>
<accession>A0A485LBG7</accession>
<dbReference type="EMBL" id="VJMH01006435">
    <property type="protein sequence ID" value="KAF0689574.1"/>
    <property type="molecule type" value="Genomic_DNA"/>
</dbReference>
<evidence type="ECO:0000256" key="1">
    <source>
        <dbReference type="SAM" id="MobiDB-lite"/>
    </source>
</evidence>
<protein>
    <submittedName>
        <fullName evidence="3">Aste57867_18993 protein</fullName>
    </submittedName>
</protein>
<dbReference type="SUPFAM" id="SSF47113">
    <property type="entry name" value="Histone-fold"/>
    <property type="match status" value="1"/>
</dbReference>
<evidence type="ECO:0000313" key="3">
    <source>
        <dbReference type="EMBL" id="VFT95719.1"/>
    </source>
</evidence>
<reference evidence="2" key="2">
    <citation type="submission" date="2019-06" db="EMBL/GenBank/DDBJ databases">
        <title>Genomics analysis of Aphanomyces spp. identifies a new class of oomycete effector associated with host adaptation.</title>
        <authorList>
            <person name="Gaulin E."/>
        </authorList>
    </citation>
    <scope>NUCLEOTIDE SEQUENCE</scope>
    <source>
        <strain evidence="2">CBS 578.67</strain>
    </source>
</reference>
<dbReference type="OrthoDB" id="74106at2759"/>
<organism evidence="3 4">
    <name type="scientific">Aphanomyces stellatus</name>
    <dbReference type="NCBI Taxonomy" id="120398"/>
    <lineage>
        <taxon>Eukaryota</taxon>
        <taxon>Sar</taxon>
        <taxon>Stramenopiles</taxon>
        <taxon>Oomycota</taxon>
        <taxon>Saprolegniomycetes</taxon>
        <taxon>Saprolegniales</taxon>
        <taxon>Verrucalvaceae</taxon>
        <taxon>Aphanomyces</taxon>
    </lineage>
</organism>
<feature type="region of interest" description="Disordered" evidence="1">
    <location>
        <begin position="86"/>
        <end position="132"/>
    </location>
</feature>
<dbReference type="Proteomes" id="UP000332933">
    <property type="component" value="Unassembled WGS sequence"/>
</dbReference>
<name>A0A485LBG7_9STRA</name>
<dbReference type="EMBL" id="CAADRA010006456">
    <property type="protein sequence ID" value="VFT95719.1"/>
    <property type="molecule type" value="Genomic_DNA"/>
</dbReference>
<dbReference type="GO" id="GO:0046982">
    <property type="term" value="F:protein heterodimerization activity"/>
    <property type="evidence" value="ECO:0007669"/>
    <property type="project" value="InterPro"/>
</dbReference>
<evidence type="ECO:0000313" key="2">
    <source>
        <dbReference type="EMBL" id="KAF0689574.1"/>
    </source>
</evidence>
<reference evidence="3 4" key="1">
    <citation type="submission" date="2019-03" db="EMBL/GenBank/DDBJ databases">
        <authorList>
            <person name="Gaulin E."/>
            <person name="Dumas B."/>
        </authorList>
    </citation>
    <scope>NUCLEOTIDE SEQUENCE [LARGE SCALE GENOMIC DNA]</scope>
    <source>
        <strain evidence="3">CBS 568.67</strain>
    </source>
</reference>
<evidence type="ECO:0000313" key="4">
    <source>
        <dbReference type="Proteomes" id="UP000332933"/>
    </source>
</evidence>
<keyword evidence="4" id="KW-1185">Reference proteome</keyword>
<dbReference type="InterPro" id="IPR009072">
    <property type="entry name" value="Histone-fold"/>
</dbReference>
<sequence>MRLTYLCNMLEHKDILRFLCRAGIQVASDDAVEKVRHAFAEFVFDVKKLALVNTEAGGRMTVRADDIVAALQAHSFHMHMYGIEESAHEVESTEQDEADSTVSNDSGDESASDVSNDSDSDAEDTMQEMENDTEDDAAFGEGEFSDAEETSQLTHDATYIAEDGLWTHADGFYRIEDTQMQQALASTSENSNPYLVSRAVLLQMWTAMTTLPITRAALSALHNAVEHAINRDLVHGKLGAQVLYCAMEAVAIQEATEADRLAQELAACQAELAKERAAATAGRKKRGLRDPTGEENAPPSPSMVTPVKRIDDSKRARTTPRLNV</sequence>